<dbReference type="InterPro" id="IPR017850">
    <property type="entry name" value="Alkaline_phosphatase_core_sf"/>
</dbReference>
<comment type="caution">
    <text evidence="1">The sequence shown here is derived from an EMBL/GenBank/DDBJ whole genome shotgun (WGS) entry which is preliminary data.</text>
</comment>
<dbReference type="PANTHER" id="PTHR10151">
    <property type="entry name" value="ECTONUCLEOTIDE PYROPHOSPHATASE/PHOSPHODIESTERASE"/>
    <property type="match status" value="1"/>
</dbReference>
<dbReference type="GO" id="GO:0016787">
    <property type="term" value="F:hydrolase activity"/>
    <property type="evidence" value="ECO:0007669"/>
    <property type="project" value="UniProtKB-ARBA"/>
</dbReference>
<accession>A0ABD5XWN0</accession>
<evidence type="ECO:0000313" key="2">
    <source>
        <dbReference type="Proteomes" id="UP001596432"/>
    </source>
</evidence>
<dbReference type="Proteomes" id="UP001596432">
    <property type="component" value="Unassembled WGS sequence"/>
</dbReference>
<dbReference type="RefSeq" id="WP_274324592.1">
    <property type="nucleotide sequence ID" value="NZ_CP118158.1"/>
</dbReference>
<dbReference type="AlphaFoldDB" id="A0ABD5XWN0"/>
<dbReference type="Pfam" id="PF01663">
    <property type="entry name" value="Phosphodiest"/>
    <property type="match status" value="1"/>
</dbReference>
<dbReference type="SUPFAM" id="SSF53649">
    <property type="entry name" value="Alkaline phosphatase-like"/>
    <property type="match status" value="2"/>
</dbReference>
<evidence type="ECO:0000313" key="1">
    <source>
        <dbReference type="EMBL" id="MFC7138991.1"/>
    </source>
</evidence>
<gene>
    <name evidence="1" type="ORF">ACFQMA_03955</name>
</gene>
<dbReference type="GeneID" id="78819238"/>
<name>A0ABD5XWN0_9EURY</name>
<reference evidence="1 2" key="1">
    <citation type="journal article" date="2019" name="Int. J. Syst. Evol. Microbiol.">
        <title>The Global Catalogue of Microorganisms (GCM) 10K type strain sequencing project: providing services to taxonomists for standard genome sequencing and annotation.</title>
        <authorList>
            <consortium name="The Broad Institute Genomics Platform"/>
            <consortium name="The Broad Institute Genome Sequencing Center for Infectious Disease"/>
            <person name="Wu L."/>
            <person name="Ma J."/>
        </authorList>
    </citation>
    <scope>NUCLEOTIDE SEQUENCE [LARGE SCALE GENOMIC DNA]</scope>
    <source>
        <strain evidence="1 2">XZYJT29</strain>
    </source>
</reference>
<dbReference type="PANTHER" id="PTHR10151:SF120">
    <property type="entry name" value="BIS(5'-ADENOSYL)-TRIPHOSPHATASE"/>
    <property type="match status" value="1"/>
</dbReference>
<keyword evidence="2" id="KW-1185">Reference proteome</keyword>
<dbReference type="Gene3D" id="3.40.720.10">
    <property type="entry name" value="Alkaline Phosphatase, subunit A"/>
    <property type="match status" value="2"/>
</dbReference>
<protein>
    <submittedName>
        <fullName evidence="1">Alkaline phosphatase family protein</fullName>
    </submittedName>
</protein>
<dbReference type="EMBL" id="JBHTAS010000001">
    <property type="protein sequence ID" value="MFC7138991.1"/>
    <property type="molecule type" value="Genomic_DNA"/>
</dbReference>
<dbReference type="InterPro" id="IPR002591">
    <property type="entry name" value="Phosphodiest/P_Trfase"/>
</dbReference>
<proteinExistence type="predicted"/>
<organism evidence="1 2">
    <name type="scientific">Halosimplex aquaticum</name>
    <dbReference type="NCBI Taxonomy" id="3026162"/>
    <lineage>
        <taxon>Archaea</taxon>
        <taxon>Methanobacteriati</taxon>
        <taxon>Methanobacteriota</taxon>
        <taxon>Stenosarchaea group</taxon>
        <taxon>Halobacteria</taxon>
        <taxon>Halobacteriales</taxon>
        <taxon>Haloarculaceae</taxon>
        <taxon>Halosimplex</taxon>
    </lineage>
</organism>
<sequence>MDGSNHSADQAFVLGLDGVPWSLLQGWITEGELPNLTRLIEEGAAGPLESTTPATTALAWPSIATGARPDKHGIYGFRKITPSYTPQMYTSHDRQQPALWDVLSPAVVGNVPMTYPAQPIDGKLVSGMMTPEIDDQFSSPPELGRELLDRVPEYEIGLDWSEYVGREEELLSDLSALVEKRRELLRLLMETEDWRLFFFVFTAPDRLQHLVWDEAVLLEHYRQLDDVVGEVIDYVERLDATLYVVSDHGFGPLSKFVAANRVFETEGLLSRQEGTGTQSLLSRFGVSRDRIISVLSKAGISGESIVNTVPERLLRVVGRQFPGDDVLFDVDYSETEVFTYDHGRLYINDESRFVDGCVAPEDRQAVKAEVKDALEGITDPQTGAAPVTVRDGDDLFPTDPHSPDLIVETAPEYESTGRLSQDPFVSPGEKTASHRSEGIMIAWGPNVKAGGSPIDASVYDIAPTLLHGVGEPVPASTDGRVLTEIFEPASPAAETVPTSVTYEGNETAEVAGEDFEDVEDRLTGLGYLE</sequence>